<feature type="compositionally biased region" description="Basic and acidic residues" evidence="2">
    <location>
        <begin position="712"/>
        <end position="757"/>
    </location>
</feature>
<name>A0ABT9BCM2_9BACT</name>
<dbReference type="Proteomes" id="UP001176429">
    <property type="component" value="Unassembled WGS sequence"/>
</dbReference>
<feature type="coiled-coil region" evidence="1">
    <location>
        <begin position="47"/>
        <end position="203"/>
    </location>
</feature>
<evidence type="ECO:0000256" key="2">
    <source>
        <dbReference type="SAM" id="MobiDB-lite"/>
    </source>
</evidence>
<keyword evidence="1" id="KW-0175">Coiled coil</keyword>
<dbReference type="Gene3D" id="1.10.287.1490">
    <property type="match status" value="1"/>
</dbReference>
<dbReference type="EMBL" id="JAUQSY010000009">
    <property type="protein sequence ID" value="MDO7875988.1"/>
    <property type="molecule type" value="Genomic_DNA"/>
</dbReference>
<keyword evidence="5" id="KW-1185">Reference proteome</keyword>
<feature type="region of interest" description="Disordered" evidence="2">
    <location>
        <begin position="702"/>
        <end position="757"/>
    </location>
</feature>
<evidence type="ECO:0000259" key="3">
    <source>
        <dbReference type="Pfam" id="PF10145"/>
    </source>
</evidence>
<organism evidence="4 5">
    <name type="scientific">Hymenobacter aranciens</name>
    <dbReference type="NCBI Taxonomy" id="3063996"/>
    <lineage>
        <taxon>Bacteria</taxon>
        <taxon>Pseudomonadati</taxon>
        <taxon>Bacteroidota</taxon>
        <taxon>Cytophagia</taxon>
        <taxon>Cytophagales</taxon>
        <taxon>Hymenobacteraceae</taxon>
        <taxon>Hymenobacter</taxon>
    </lineage>
</organism>
<evidence type="ECO:0000256" key="1">
    <source>
        <dbReference type="SAM" id="Coils"/>
    </source>
</evidence>
<gene>
    <name evidence="4" type="ORF">Q5H93_14690</name>
</gene>
<dbReference type="Pfam" id="PF10145">
    <property type="entry name" value="PhageMin_Tail"/>
    <property type="match status" value="1"/>
</dbReference>
<reference evidence="4" key="1">
    <citation type="submission" date="2023-07" db="EMBL/GenBank/DDBJ databases">
        <authorList>
            <person name="Kim M.K."/>
        </authorList>
    </citation>
    <scope>NUCLEOTIDE SEQUENCE</scope>
    <source>
        <strain evidence="4">ASUV-10-1</strain>
    </source>
</reference>
<comment type="caution">
    <text evidence="4">The sequence shown here is derived from an EMBL/GenBank/DDBJ whole genome shotgun (WGS) entry which is preliminary data.</text>
</comment>
<accession>A0ABT9BCM2</accession>
<evidence type="ECO:0000313" key="5">
    <source>
        <dbReference type="Proteomes" id="UP001176429"/>
    </source>
</evidence>
<proteinExistence type="predicted"/>
<sequence>MAKTSEERTIEIVVNGQKANASLKEMGAAAAVLSNQVRKIAADDPNRAALVAQLQEMRQRIAATTAEVNGLTQSEEQLAVAAAELAQQNQQTIATGKAAGASFNEMKAAAGQLEKQLHELSQDDPGRAAMIADFQHLKARMAEARDEMEKTRKSEAQLKQEQDELRESNHQLVVNGQKVSASMKDMGQAAAVLERELEELSRTDPGWAAKAKELKEMRQRIAEVSEEAGKVGESTSVWAQAFATAGLTVGMEAVVDVVKEVGQAVAETTQEFLTLRSSINTLTGATGPQLDTLTAQVAGIAKTFGKENQEVLLAANTLSKQMDVSQQEALRLISQGFLAGADASGEFLDQVKEYPTQFKAAGLSASEAIAVISQSVTTGVFSDKGADVIKEFGLRIREQTSTTSDAMVAAFGEPFTQKIFDGINKGTLSTTEALRMVAKEMDETNVPANRLQTVIADVFGGPGEDAGIDFLKSLKNVGTSIDELVDSTNTYTRQQQALLASEQELAAAQNGLAKEFEGSSNSLTTLGNQAKTVGYTLLMSLVVTFKELFQPLQEIWTSFVKLGQQLRIFGGEGLTAKAVGEGLGAMFRLIWTPARLLYQAISWVVGGITEWIVASPKLITFLKAYTAPLQIFFDMLLHAPAYFEGFKAAAFATFGSVGRIISAAFRGNFAEAKAEFMNMGNGAGKAFLDAYHKQIAEADAAAAAEPAMEEEEKPKRNADGDGQTAKDKAKAEKERLAKLKKDQADREKAAKEAEEAERRHQEMLYNLAEAAVMRQGDLRKAELAKIQFDAMRKALLVKGTEQERNAAIALINEEAQEKMRAKQAEWDKKDADEKEKLQDAYLKQILGDIEETMTRKESALEVMREAGLLSEQAYQDQLYEVQREGLQKQLDLLEKAGKGQSDEARKIRSALAETEKKGTLASIKNVQDAEKKKQALQEYGVKVAGDVISTGIQLLGQDEEARKKHHTLYVGLSAAKILMDGYQEVASIWRYSAENPANGMSMGAAGIILGGIQTALAVGRTMMAISNLNDMPGYAAGGATGDGMVVSPGTGRRVSPWSAMMEYSGISIGSNGKLTDGSGFAVAGVVHEDEYVIPKWLRQDPQVAAFEEWVEAKRMRGFYTGGRTSDSGPASVDQVFADLGSDGATTGLLTDMLGEMRTMNGRLAGVESWQRQLQVNFDVHGHRKVTAELKQVEFDSAIRKSPK</sequence>
<protein>
    <submittedName>
        <fullName evidence="4">Phage tail tape measure protein</fullName>
    </submittedName>
</protein>
<dbReference type="RefSeq" id="WP_305007318.1">
    <property type="nucleotide sequence ID" value="NZ_JAUQSY010000009.1"/>
</dbReference>
<evidence type="ECO:0000313" key="4">
    <source>
        <dbReference type="EMBL" id="MDO7875988.1"/>
    </source>
</evidence>
<feature type="domain" description="Phage tail tape measure protein" evidence="3">
    <location>
        <begin position="284"/>
        <end position="460"/>
    </location>
</feature>
<dbReference type="InterPro" id="IPR010090">
    <property type="entry name" value="Phage_tape_meas"/>
</dbReference>